<dbReference type="SUPFAM" id="SSF53756">
    <property type="entry name" value="UDP-Glycosyltransferase/glycogen phosphorylase"/>
    <property type="match status" value="1"/>
</dbReference>
<dbReference type="RefSeq" id="WP_169210379.1">
    <property type="nucleotide sequence ID" value="NZ_JAATNW010000004.1"/>
</dbReference>
<dbReference type="InterPro" id="IPR007833">
    <property type="entry name" value="Capsule_polysaccharide_synth"/>
</dbReference>
<keyword evidence="2" id="KW-1185">Reference proteome</keyword>
<dbReference type="Pfam" id="PF05159">
    <property type="entry name" value="Capsule_synth"/>
    <property type="match status" value="1"/>
</dbReference>
<dbReference type="CDD" id="cd16438">
    <property type="entry name" value="beta_Kdo_transferase_KpsS_like"/>
    <property type="match status" value="1"/>
</dbReference>
<dbReference type="InterPro" id="IPR043148">
    <property type="entry name" value="TagF_C"/>
</dbReference>
<proteinExistence type="predicted"/>
<evidence type="ECO:0000313" key="1">
    <source>
        <dbReference type="EMBL" id="NMH59798.1"/>
    </source>
</evidence>
<dbReference type="Proteomes" id="UP000709336">
    <property type="component" value="Unassembled WGS sequence"/>
</dbReference>
<dbReference type="EMBL" id="JAATNW010000004">
    <property type="protein sequence ID" value="NMH59798.1"/>
    <property type="molecule type" value="Genomic_DNA"/>
</dbReference>
<reference evidence="1 2" key="1">
    <citation type="submission" date="2020-03" db="EMBL/GenBank/DDBJ databases">
        <title>Alteromonas ponticola sp. nov., isolated from seawater.</title>
        <authorList>
            <person name="Yoon J.-H."/>
            <person name="Kim Y.-O."/>
        </authorList>
    </citation>
    <scope>NUCLEOTIDE SEQUENCE [LARGE SCALE GENOMIC DNA]</scope>
    <source>
        <strain evidence="1 2">MYP5</strain>
    </source>
</reference>
<evidence type="ECO:0000313" key="2">
    <source>
        <dbReference type="Proteomes" id="UP000709336"/>
    </source>
</evidence>
<comment type="caution">
    <text evidence="1">The sequence shown here is derived from an EMBL/GenBank/DDBJ whole genome shotgun (WGS) entry which is preliminary data.</text>
</comment>
<organism evidence="1 2">
    <name type="scientific">Alteromonas ponticola</name>
    <dbReference type="NCBI Taxonomy" id="2720613"/>
    <lineage>
        <taxon>Bacteria</taxon>
        <taxon>Pseudomonadati</taxon>
        <taxon>Pseudomonadota</taxon>
        <taxon>Gammaproteobacteria</taxon>
        <taxon>Alteromonadales</taxon>
        <taxon>Alteromonadaceae</taxon>
        <taxon>Alteromonas/Salinimonas group</taxon>
        <taxon>Alteromonas</taxon>
    </lineage>
</organism>
<name>A0ABX1R213_9ALTE</name>
<protein>
    <recommendedName>
        <fullName evidence="3">Capsular biosynthesis protein</fullName>
    </recommendedName>
</protein>
<sequence length="399" mass="45263">MSQLENKKFVLIARGKSHIRYFKRFAEVTKLSVRVIRINRTFFLPGYVKFLKLADSINKHDYLASHLAKKRTKFPVLSRTWIWLIYEYYLFASVKLEIAKYCGIITRSQADVVGVWNGQKSPSKGVSLAAKLIGKDVVFFENGIMPDSTTCDWQGVNCHNSLPKEADFYNQFDLQTVLPQTLVPRAPTKSKAPGVSNSALPSFYIFVPFQVETDSQIISNSSWIKSMEQLYGHLKSVISQCRNADLHFVIKEHPSEIKRFDHLHHQHPRIKFANNCNTQELIAGSQAVLTINSTVGLEALLLNKPVLVMGSACYSVPGVSHSVSSEEDLGHALNSLNELPFDATLRKQFLSFIQAYYVIPESWAKAENKNFEALTRRLTQTDEFSQLIQQRRSEQAASL</sequence>
<gene>
    <name evidence="1" type="ORF">HCJ96_07210</name>
</gene>
<dbReference type="Gene3D" id="3.40.50.12580">
    <property type="match status" value="1"/>
</dbReference>
<accession>A0ABX1R213</accession>
<evidence type="ECO:0008006" key="3">
    <source>
        <dbReference type="Google" id="ProtNLM"/>
    </source>
</evidence>